<dbReference type="GO" id="GO:0004497">
    <property type="term" value="F:monooxygenase activity"/>
    <property type="evidence" value="ECO:0007669"/>
    <property type="project" value="UniProtKB-KW"/>
</dbReference>
<dbReference type="FunFam" id="1.10.630.10:FF:000063">
    <property type="entry name" value="Cytochrome P450 monooxygenase"/>
    <property type="match status" value="1"/>
</dbReference>
<dbReference type="STRING" id="5514.A0A395S7Y4"/>
<evidence type="ECO:0000256" key="3">
    <source>
        <dbReference type="ARBA" id="ARBA00010617"/>
    </source>
</evidence>
<dbReference type="GO" id="GO:1902181">
    <property type="term" value="P:verruculogen biosynthetic process"/>
    <property type="evidence" value="ECO:0007669"/>
    <property type="project" value="UniProtKB-ARBA"/>
</dbReference>
<keyword evidence="11 15" id="KW-0472">Membrane</keyword>
<dbReference type="GO" id="GO:0016020">
    <property type="term" value="C:membrane"/>
    <property type="evidence" value="ECO:0007669"/>
    <property type="project" value="UniProtKB-SubCell"/>
</dbReference>
<dbReference type="PANTHER" id="PTHR24305:SF237">
    <property type="entry name" value="CYTOCHROME P450 MONOOXYGENASE ATNE-RELATED"/>
    <property type="match status" value="1"/>
</dbReference>
<keyword evidence="8 14" id="KW-0560">Oxidoreductase</keyword>
<dbReference type="SUPFAM" id="SSF48264">
    <property type="entry name" value="Cytochrome P450"/>
    <property type="match status" value="1"/>
</dbReference>
<dbReference type="Proteomes" id="UP000266152">
    <property type="component" value="Unassembled WGS sequence"/>
</dbReference>
<keyword evidence="12" id="KW-0325">Glycoprotein</keyword>
<accession>A0A395S7Y4</accession>
<sequence>MDLFATCWTPMWTLAVFTIGTGILLVVFICIYRLFFHPYAKYPGPFLAKLTSWYSVYHAYYGDLHIDIWECHNKYGNYVRYAPNRILVNTTEGLKEIYTQGKNTQKANAYRKVSLVPGVHPTFSMIDNQGHARLRRLVGQGLSNSHIRAYDSELRQSALLFATRLGEKLDRFEPHGSHVDHRGWTAPKNVASWSNYFTFDIMSHLVYGTSYELLTNSNDHWVIDGVLGQMRRISFLTLLPELEDMRFDRLLFPDARRKAYRFSIKSREIMEARKSKESSGSQEGRADLFSKLFAAKDPETGESLSDKQLWAESNLMIIAGSDTSSTGIAATFFYLSRNPSAYERLTNEVRSAITTAEDISQGPKLLSCTYLRACILESMRLSPPAGGVMWRQTMPGGLYIAGTDTEIHVPGGYEVGTGIYAIHHNEEYFPNPFEFRPERWLPEEVGDDAVLKAHAAFHTFSQGPRGCPGKSLAMLEIQFALAAVIINYDFRKVETQLSGIGEGTGKFKGQYQTFWAFTSLKDGPYIQFKRLGS</sequence>
<dbReference type="GO" id="GO:0005506">
    <property type="term" value="F:iron ion binding"/>
    <property type="evidence" value="ECO:0007669"/>
    <property type="project" value="InterPro"/>
</dbReference>
<dbReference type="GO" id="GO:0016705">
    <property type="term" value="F:oxidoreductase activity, acting on paired donors, with incorporation or reduction of molecular oxygen"/>
    <property type="evidence" value="ECO:0007669"/>
    <property type="project" value="InterPro"/>
</dbReference>
<keyword evidence="9 13" id="KW-0408">Iron</keyword>
<evidence type="ECO:0000256" key="9">
    <source>
        <dbReference type="ARBA" id="ARBA00023004"/>
    </source>
</evidence>
<keyword evidence="6 13" id="KW-0479">Metal-binding</keyword>
<dbReference type="CDD" id="cd11061">
    <property type="entry name" value="CYP67-like"/>
    <property type="match status" value="1"/>
</dbReference>
<dbReference type="Gene3D" id="1.10.630.10">
    <property type="entry name" value="Cytochrome P450"/>
    <property type="match status" value="1"/>
</dbReference>
<comment type="subcellular location">
    <subcellularLocation>
        <location evidence="2">Membrane</location>
    </subcellularLocation>
</comment>
<comment type="caution">
    <text evidence="16">The sequence shown here is derived from an EMBL/GenBank/DDBJ whole genome shotgun (WGS) entry which is preliminary data.</text>
</comment>
<keyword evidence="7 15" id="KW-1133">Transmembrane helix</keyword>
<dbReference type="Pfam" id="PF00067">
    <property type="entry name" value="p450"/>
    <property type="match status" value="1"/>
</dbReference>
<evidence type="ECO:0000256" key="13">
    <source>
        <dbReference type="PIRSR" id="PIRSR602401-1"/>
    </source>
</evidence>
<dbReference type="PRINTS" id="PR00463">
    <property type="entry name" value="EP450I"/>
</dbReference>
<evidence type="ECO:0000256" key="5">
    <source>
        <dbReference type="ARBA" id="ARBA00022692"/>
    </source>
</evidence>
<dbReference type="PANTHER" id="PTHR24305">
    <property type="entry name" value="CYTOCHROME P450"/>
    <property type="match status" value="1"/>
</dbReference>
<evidence type="ECO:0000256" key="10">
    <source>
        <dbReference type="ARBA" id="ARBA00023033"/>
    </source>
</evidence>
<dbReference type="InterPro" id="IPR001128">
    <property type="entry name" value="Cyt_P450"/>
</dbReference>
<comment type="similarity">
    <text evidence="3 14">Belongs to the cytochrome P450 family.</text>
</comment>
<proteinExistence type="inferred from homology"/>
<evidence type="ECO:0000256" key="15">
    <source>
        <dbReference type="SAM" id="Phobius"/>
    </source>
</evidence>
<keyword evidence="17" id="KW-1185">Reference proteome</keyword>
<evidence type="ECO:0000256" key="2">
    <source>
        <dbReference type="ARBA" id="ARBA00004370"/>
    </source>
</evidence>
<dbReference type="InterPro" id="IPR050121">
    <property type="entry name" value="Cytochrome_P450_monoxygenase"/>
</dbReference>
<evidence type="ECO:0000256" key="8">
    <source>
        <dbReference type="ARBA" id="ARBA00023002"/>
    </source>
</evidence>
<feature type="transmembrane region" description="Helical" evidence="15">
    <location>
        <begin position="12"/>
        <end position="35"/>
    </location>
</feature>
<keyword evidence="5 15" id="KW-0812">Transmembrane</keyword>
<reference evidence="16 17" key="1">
    <citation type="journal article" date="2018" name="PLoS Pathog.">
        <title>Evolution of structural diversity of trichothecenes, a family of toxins produced by plant pathogenic and entomopathogenic fungi.</title>
        <authorList>
            <person name="Proctor R.H."/>
            <person name="McCormick S.P."/>
            <person name="Kim H.S."/>
            <person name="Cardoza R.E."/>
            <person name="Stanley A.M."/>
            <person name="Lindo L."/>
            <person name="Kelly A."/>
            <person name="Brown D.W."/>
            <person name="Lee T."/>
            <person name="Vaughan M.M."/>
            <person name="Alexander N.J."/>
            <person name="Busman M."/>
            <person name="Gutierrez S."/>
        </authorList>
    </citation>
    <scope>NUCLEOTIDE SEQUENCE [LARGE SCALE GENOMIC DNA]</scope>
    <source>
        <strain evidence="16 17">NRRL 3299</strain>
    </source>
</reference>
<comment type="cofactor">
    <cofactor evidence="1 13">
        <name>heme</name>
        <dbReference type="ChEBI" id="CHEBI:30413"/>
    </cofactor>
</comment>
<gene>
    <name evidence="16" type="ORF">FSPOR_5262</name>
</gene>
<evidence type="ECO:0000256" key="11">
    <source>
        <dbReference type="ARBA" id="ARBA00023136"/>
    </source>
</evidence>
<evidence type="ECO:0000256" key="6">
    <source>
        <dbReference type="ARBA" id="ARBA00022723"/>
    </source>
</evidence>
<protein>
    <submittedName>
        <fullName evidence="16">Benzoate 4-monooxygenase cytochrome p450</fullName>
    </submittedName>
</protein>
<evidence type="ECO:0000256" key="12">
    <source>
        <dbReference type="ARBA" id="ARBA00023180"/>
    </source>
</evidence>
<keyword evidence="4 13" id="KW-0349">Heme</keyword>
<evidence type="ECO:0000256" key="4">
    <source>
        <dbReference type="ARBA" id="ARBA00022617"/>
    </source>
</evidence>
<dbReference type="InterPro" id="IPR002401">
    <property type="entry name" value="Cyt_P450_E_grp-I"/>
</dbReference>
<name>A0A395S7Y4_FUSSP</name>
<evidence type="ECO:0000313" key="16">
    <source>
        <dbReference type="EMBL" id="RGP68524.1"/>
    </source>
</evidence>
<evidence type="ECO:0000256" key="14">
    <source>
        <dbReference type="RuleBase" id="RU000461"/>
    </source>
</evidence>
<evidence type="ECO:0000256" key="7">
    <source>
        <dbReference type="ARBA" id="ARBA00022989"/>
    </source>
</evidence>
<feature type="binding site" description="axial binding residue" evidence="13">
    <location>
        <position position="467"/>
    </location>
    <ligand>
        <name>heme</name>
        <dbReference type="ChEBI" id="CHEBI:30413"/>
    </ligand>
    <ligandPart>
        <name>Fe</name>
        <dbReference type="ChEBI" id="CHEBI:18248"/>
    </ligandPart>
</feature>
<organism evidence="16 17">
    <name type="scientific">Fusarium sporotrichioides</name>
    <dbReference type="NCBI Taxonomy" id="5514"/>
    <lineage>
        <taxon>Eukaryota</taxon>
        <taxon>Fungi</taxon>
        <taxon>Dikarya</taxon>
        <taxon>Ascomycota</taxon>
        <taxon>Pezizomycotina</taxon>
        <taxon>Sordariomycetes</taxon>
        <taxon>Hypocreomycetidae</taxon>
        <taxon>Hypocreales</taxon>
        <taxon>Nectriaceae</taxon>
        <taxon>Fusarium</taxon>
    </lineage>
</organism>
<dbReference type="InterPro" id="IPR017972">
    <property type="entry name" value="Cyt_P450_CS"/>
</dbReference>
<dbReference type="PRINTS" id="PR00385">
    <property type="entry name" value="P450"/>
</dbReference>
<dbReference type="InterPro" id="IPR036396">
    <property type="entry name" value="Cyt_P450_sf"/>
</dbReference>
<evidence type="ECO:0000256" key="1">
    <source>
        <dbReference type="ARBA" id="ARBA00001971"/>
    </source>
</evidence>
<dbReference type="AlphaFoldDB" id="A0A395S7Y4"/>
<dbReference type="PROSITE" id="PS00086">
    <property type="entry name" value="CYTOCHROME_P450"/>
    <property type="match status" value="1"/>
</dbReference>
<dbReference type="GO" id="GO:0020037">
    <property type="term" value="F:heme binding"/>
    <property type="evidence" value="ECO:0007669"/>
    <property type="project" value="InterPro"/>
</dbReference>
<evidence type="ECO:0000313" key="17">
    <source>
        <dbReference type="Proteomes" id="UP000266152"/>
    </source>
</evidence>
<keyword evidence="10 14" id="KW-0503">Monooxygenase</keyword>
<dbReference type="EMBL" id="PXOF01000070">
    <property type="protein sequence ID" value="RGP68524.1"/>
    <property type="molecule type" value="Genomic_DNA"/>
</dbReference>